<accession>D7M5R3</accession>
<reference evidence="5" key="1">
    <citation type="journal article" date="2011" name="Nat. Genet.">
        <title>The Arabidopsis lyrata genome sequence and the basis of rapid genome size change.</title>
        <authorList>
            <person name="Hu T.T."/>
            <person name="Pattyn P."/>
            <person name="Bakker E.G."/>
            <person name="Cao J."/>
            <person name="Cheng J.-F."/>
            <person name="Clark R.M."/>
            <person name="Fahlgren N."/>
            <person name="Fawcett J.A."/>
            <person name="Grimwood J."/>
            <person name="Gundlach H."/>
            <person name="Haberer G."/>
            <person name="Hollister J.D."/>
            <person name="Ossowski S."/>
            <person name="Ottilar R.P."/>
            <person name="Salamov A.A."/>
            <person name="Schneeberger K."/>
            <person name="Spannagl M."/>
            <person name="Wang X."/>
            <person name="Yang L."/>
            <person name="Nasrallah M.E."/>
            <person name="Bergelson J."/>
            <person name="Carrington J.C."/>
            <person name="Gaut B.S."/>
            <person name="Schmutz J."/>
            <person name="Mayer K.F.X."/>
            <person name="Van de Peer Y."/>
            <person name="Grigoriev I.V."/>
            <person name="Nordborg M."/>
            <person name="Weigel D."/>
            <person name="Guo Y.-L."/>
        </authorList>
    </citation>
    <scope>NUCLEOTIDE SEQUENCE [LARGE SCALE GENOMIC DNA]</scope>
    <source>
        <strain evidence="5">cv. MN47</strain>
    </source>
</reference>
<evidence type="ECO:0000313" key="4">
    <source>
        <dbReference type="EMBL" id="EFH51300.1"/>
    </source>
</evidence>
<keyword evidence="5" id="KW-1185">Reference proteome</keyword>
<dbReference type="Proteomes" id="UP000008694">
    <property type="component" value="Unassembled WGS sequence"/>
</dbReference>
<dbReference type="SUPFAM" id="SSF48371">
    <property type="entry name" value="ARM repeat"/>
    <property type="match status" value="1"/>
</dbReference>
<dbReference type="InterPro" id="IPR011989">
    <property type="entry name" value="ARM-like"/>
</dbReference>
<dbReference type="InterPro" id="IPR051374">
    <property type="entry name" value="Ataxin-10/CTR86_families"/>
</dbReference>
<dbReference type="AlphaFoldDB" id="D7M5R3"/>
<dbReference type="PANTHER" id="PTHR13255">
    <property type="entry name" value="ATAXIN-10"/>
    <property type="match status" value="1"/>
</dbReference>
<dbReference type="InterPro" id="IPR019156">
    <property type="entry name" value="Ataxin-10_domain"/>
</dbReference>
<dbReference type="GO" id="GO:0051301">
    <property type="term" value="P:cell division"/>
    <property type="evidence" value="ECO:0007669"/>
    <property type="project" value="UniProtKB-KW"/>
</dbReference>
<evidence type="ECO:0000313" key="5">
    <source>
        <dbReference type="Proteomes" id="UP000008694"/>
    </source>
</evidence>
<dbReference type="HOGENOM" id="CLU_047334_0_0_1"/>
<dbReference type="GO" id="GO:0009793">
    <property type="term" value="P:embryo development ending in seed dormancy"/>
    <property type="evidence" value="ECO:0007669"/>
    <property type="project" value="EnsemblPlants"/>
</dbReference>
<feature type="domain" description="Ataxin-10" evidence="3">
    <location>
        <begin position="372"/>
        <end position="464"/>
    </location>
</feature>
<dbReference type="Gramene" id="fgenesh2_kg.6__3677__AT4G00231.1">
    <property type="protein sequence ID" value="fgenesh2_kg.6__3677__AT4G00231.1"/>
    <property type="gene ID" value="fgenesh2_kg.6__3677__AT4G00231.1"/>
</dbReference>
<gene>
    <name evidence="4" type="ORF">ARALYDRAFT_490543</name>
</gene>
<evidence type="ECO:0000259" key="3">
    <source>
        <dbReference type="Pfam" id="PF09759"/>
    </source>
</evidence>
<organism evidence="5">
    <name type="scientific">Arabidopsis lyrata subsp. lyrata</name>
    <name type="common">Lyre-leaved rock-cress</name>
    <dbReference type="NCBI Taxonomy" id="81972"/>
    <lineage>
        <taxon>Eukaryota</taxon>
        <taxon>Viridiplantae</taxon>
        <taxon>Streptophyta</taxon>
        <taxon>Embryophyta</taxon>
        <taxon>Tracheophyta</taxon>
        <taxon>Spermatophyta</taxon>
        <taxon>Magnoliopsida</taxon>
        <taxon>eudicotyledons</taxon>
        <taxon>Gunneridae</taxon>
        <taxon>Pentapetalae</taxon>
        <taxon>rosids</taxon>
        <taxon>malvids</taxon>
        <taxon>Brassicales</taxon>
        <taxon>Brassicaceae</taxon>
        <taxon>Camelineae</taxon>
        <taxon>Arabidopsis</taxon>
    </lineage>
</organism>
<proteinExistence type="predicted"/>
<evidence type="ECO:0000256" key="1">
    <source>
        <dbReference type="ARBA" id="ARBA00022618"/>
    </source>
</evidence>
<dbReference type="STRING" id="81972.D7M5R3"/>
<dbReference type="GO" id="GO:0005829">
    <property type="term" value="C:cytosol"/>
    <property type="evidence" value="ECO:0007669"/>
    <property type="project" value="TreeGrafter"/>
</dbReference>
<name>D7M5R3_ARALL</name>
<dbReference type="Gene3D" id="1.25.10.10">
    <property type="entry name" value="Leucine-rich Repeat Variant"/>
    <property type="match status" value="2"/>
</dbReference>
<protein>
    <recommendedName>
        <fullName evidence="3">Ataxin-10 domain-containing protein</fullName>
    </recommendedName>
</protein>
<keyword evidence="1" id="KW-0132">Cell division</keyword>
<dbReference type="Pfam" id="PF09759">
    <property type="entry name" value="Atx10homo_assoc"/>
    <property type="match status" value="1"/>
</dbReference>
<evidence type="ECO:0000256" key="2">
    <source>
        <dbReference type="ARBA" id="ARBA00023306"/>
    </source>
</evidence>
<keyword evidence="2" id="KW-0131">Cell cycle</keyword>
<dbReference type="EMBL" id="GL348718">
    <property type="protein sequence ID" value="EFH51300.1"/>
    <property type="molecule type" value="Genomic_DNA"/>
</dbReference>
<dbReference type="eggNOG" id="KOG2676">
    <property type="taxonomic scope" value="Eukaryota"/>
</dbReference>
<dbReference type="InterPro" id="IPR016024">
    <property type="entry name" value="ARM-type_fold"/>
</dbReference>
<sequence>MEASLPEEVLQPLLHASDLSYSLEGCLKFLLESSKTDSGRSDLASKCILPSILRLLQLLPYPSSRHYLNLSLKVLRNLCAGEVSNQNSFVDHDGSVIVSELLDSAIADFETVRFGLQVLANVVLFGEKRQRDVWLRFFPERFLSIAKIRRRETCDPLCMILYTCFDGSSEIASELCSSEGLTIIAETLRTSSSVGSVEDYWLKLLVSRICVEDDYFPKLFSKLYKVAENEKFTSEQAFLLRIVSDIANERIGKVAIPKDTASSILGLFKQSVDVFDFVSGERSELPTGSTIVDVMGYSLVIIRDACAGGSLEELNKDNKDSGDTVELLLSSGLIELLLDLLRKLDPPTTIKKALNQSPTSSSSFKPCPYRGFRRDIVSVIGNCAYRRKEVQDEIRERDGLVLMLQQCVTDDENPFLREWGLWCVRNLLEGNPENQEVVAELEIKGSVDVPQLREIGLRVEIDPKTARPKLVNDT</sequence>
<dbReference type="PANTHER" id="PTHR13255:SF0">
    <property type="entry name" value="ATAXIN-10"/>
    <property type="match status" value="1"/>
</dbReference>